<dbReference type="InterPro" id="IPR051679">
    <property type="entry name" value="DASS-Related_Transporters"/>
</dbReference>
<keyword evidence="2" id="KW-0813">Transport</keyword>
<organism evidence="9 10">
    <name type="scientific">Mongoliitalea lutea</name>
    <dbReference type="NCBI Taxonomy" id="849756"/>
    <lineage>
        <taxon>Bacteria</taxon>
        <taxon>Pseudomonadati</taxon>
        <taxon>Bacteroidota</taxon>
        <taxon>Cytophagia</taxon>
        <taxon>Cytophagales</taxon>
        <taxon>Cyclobacteriaceae</taxon>
        <taxon>Mongoliitalea</taxon>
    </lineage>
</organism>
<evidence type="ECO:0000256" key="5">
    <source>
        <dbReference type="ARBA" id="ARBA00022989"/>
    </source>
</evidence>
<dbReference type="EMBL" id="BMYF01000007">
    <property type="protein sequence ID" value="GHB34312.1"/>
    <property type="molecule type" value="Genomic_DNA"/>
</dbReference>
<feature type="transmembrane region" description="Helical" evidence="7">
    <location>
        <begin position="484"/>
        <end position="501"/>
    </location>
</feature>
<proteinExistence type="predicted"/>
<feature type="domain" description="RCK C-terminal" evidence="8">
    <location>
        <begin position="299"/>
        <end position="384"/>
    </location>
</feature>
<evidence type="ECO:0000256" key="2">
    <source>
        <dbReference type="ARBA" id="ARBA00022448"/>
    </source>
</evidence>
<reference evidence="9" key="2">
    <citation type="submission" date="2020-09" db="EMBL/GenBank/DDBJ databases">
        <authorList>
            <person name="Sun Q."/>
            <person name="Kim S."/>
        </authorList>
    </citation>
    <scope>NUCLEOTIDE SEQUENCE</scope>
    <source>
        <strain evidence="9">KCTC 23224</strain>
    </source>
</reference>
<dbReference type="PANTHER" id="PTHR43652">
    <property type="entry name" value="BASIC AMINO ACID ANTIPORTER YFCC-RELATED"/>
    <property type="match status" value="1"/>
</dbReference>
<dbReference type="Proteomes" id="UP000642809">
    <property type="component" value="Unassembled WGS sequence"/>
</dbReference>
<dbReference type="GO" id="GO:0008324">
    <property type="term" value="F:monoatomic cation transmembrane transporter activity"/>
    <property type="evidence" value="ECO:0007669"/>
    <property type="project" value="InterPro"/>
</dbReference>
<dbReference type="InterPro" id="IPR006037">
    <property type="entry name" value="RCK_C"/>
</dbReference>
<feature type="transmembrane region" description="Helical" evidence="7">
    <location>
        <begin position="133"/>
        <end position="152"/>
    </location>
</feature>
<name>A0A8J3CVY3_9BACT</name>
<gene>
    <name evidence="9" type="ORF">GCM10008106_14490</name>
</gene>
<dbReference type="RefSeq" id="WP_189580034.1">
    <property type="nucleotide sequence ID" value="NZ_BMYF01000007.1"/>
</dbReference>
<evidence type="ECO:0000259" key="8">
    <source>
        <dbReference type="PROSITE" id="PS51202"/>
    </source>
</evidence>
<keyword evidence="5 7" id="KW-1133">Transmembrane helix</keyword>
<feature type="domain" description="RCK C-terminal" evidence="8">
    <location>
        <begin position="205"/>
        <end position="289"/>
    </location>
</feature>
<evidence type="ECO:0000313" key="9">
    <source>
        <dbReference type="EMBL" id="GHB34312.1"/>
    </source>
</evidence>
<dbReference type="GO" id="GO:0006813">
    <property type="term" value="P:potassium ion transport"/>
    <property type="evidence" value="ECO:0007669"/>
    <property type="project" value="InterPro"/>
</dbReference>
<dbReference type="CDD" id="cd01115">
    <property type="entry name" value="SLC13_permease"/>
    <property type="match status" value="1"/>
</dbReference>
<feature type="transmembrane region" description="Helical" evidence="7">
    <location>
        <begin position="92"/>
        <end position="121"/>
    </location>
</feature>
<sequence>MEMYIVFAILFLALVLFAWGKIRYDLVAIICLLLLVFSSILSAEEAFLGFSHPAVITVGMILVVSHGLVRSGLIEQLAKVLLEQKLSFSKELILLCVFVCVASAFMNNVGALAMTMPLAVFLAQKREMSPSSYLMPIAFASLLGGMITLIGTPPNIIISTIRAEQLGEPFKMFDFAPVGIGVALIGLVFIVTLGWKLVPQRISKEDNSNKFNVNDYITEVIITKESTLKDQPHHQIYKLVEGNVQILNIIRDKQFTYAPGRYFVFKEGDIISIQGDSDDLKAFIKDTKTTLVGEQVEKDTTGQSSMDSVQLVEAVVMQNSPILNRSAADMMMSFRYGVNLLAISRQNQKIRKRIDHVKFQIGDVVLLQGDNDKIDEALESMGCLPLADRGISFGEPKNIFLSLGIFIMSLGLIVGGVLDVQVGFTLAALLMILSKIIPLREIYTAVDWPVLILLSALLPLGFALEKTGGAQFLAEKILMLQESFPVWGILTVILLVTMFLSDVINNAATVVLMAPIALNVAEGLQVSSDPFLMAVAIGGSCAFLTPIGHQSNALVMGPGGYKFTDYLRLGAPLELLIILISIPLILLFWPI</sequence>
<dbReference type="PANTHER" id="PTHR43652:SF2">
    <property type="entry name" value="BASIC AMINO ACID ANTIPORTER YFCC-RELATED"/>
    <property type="match status" value="1"/>
</dbReference>
<evidence type="ECO:0000256" key="3">
    <source>
        <dbReference type="ARBA" id="ARBA00022692"/>
    </source>
</evidence>
<feature type="transmembrane region" description="Helical" evidence="7">
    <location>
        <begin position="569"/>
        <end position="589"/>
    </location>
</feature>
<dbReference type="SUPFAM" id="SSF116726">
    <property type="entry name" value="TrkA C-terminal domain-like"/>
    <property type="match status" value="2"/>
</dbReference>
<feature type="transmembrane region" description="Helical" evidence="7">
    <location>
        <begin position="27"/>
        <end position="47"/>
    </location>
</feature>
<dbReference type="PROSITE" id="PS51202">
    <property type="entry name" value="RCK_C"/>
    <property type="match status" value="2"/>
</dbReference>
<keyword evidence="3 7" id="KW-0812">Transmembrane</keyword>
<feature type="transmembrane region" description="Helical" evidence="7">
    <location>
        <begin position="531"/>
        <end position="549"/>
    </location>
</feature>
<dbReference type="AlphaFoldDB" id="A0A8J3CVY3"/>
<evidence type="ECO:0000313" key="10">
    <source>
        <dbReference type="Proteomes" id="UP000642809"/>
    </source>
</evidence>
<dbReference type="Gene3D" id="3.30.70.1450">
    <property type="entry name" value="Regulator of K+ conductance, C-terminal domain"/>
    <property type="match status" value="2"/>
</dbReference>
<evidence type="ECO:0000256" key="1">
    <source>
        <dbReference type="ARBA" id="ARBA00004141"/>
    </source>
</evidence>
<feature type="transmembrane region" description="Helical" evidence="7">
    <location>
        <begin position="399"/>
        <end position="430"/>
    </location>
</feature>
<dbReference type="Pfam" id="PF02080">
    <property type="entry name" value="TrkA_C"/>
    <property type="match status" value="1"/>
</dbReference>
<keyword evidence="4" id="KW-0677">Repeat</keyword>
<feature type="transmembrane region" description="Helical" evidence="7">
    <location>
        <begin position="172"/>
        <end position="195"/>
    </location>
</feature>
<keyword evidence="10" id="KW-1185">Reference proteome</keyword>
<comment type="subcellular location">
    <subcellularLocation>
        <location evidence="1">Membrane</location>
        <topology evidence="1">Multi-pass membrane protein</topology>
    </subcellularLocation>
</comment>
<evidence type="ECO:0000256" key="7">
    <source>
        <dbReference type="SAM" id="Phobius"/>
    </source>
</evidence>
<protein>
    <submittedName>
        <fullName evidence="9">SLC13 family permease</fullName>
    </submittedName>
</protein>
<comment type="caution">
    <text evidence="9">The sequence shown here is derived from an EMBL/GenBank/DDBJ whole genome shotgun (WGS) entry which is preliminary data.</text>
</comment>
<dbReference type="InterPro" id="IPR004680">
    <property type="entry name" value="Cit_transptr-like_dom"/>
</dbReference>
<accession>A0A8J3CVY3</accession>
<evidence type="ECO:0000256" key="6">
    <source>
        <dbReference type="ARBA" id="ARBA00023136"/>
    </source>
</evidence>
<dbReference type="Pfam" id="PF03600">
    <property type="entry name" value="CitMHS"/>
    <property type="match status" value="1"/>
</dbReference>
<feature type="transmembrane region" description="Helical" evidence="7">
    <location>
        <begin position="54"/>
        <end position="72"/>
    </location>
</feature>
<reference evidence="9" key="1">
    <citation type="journal article" date="2014" name="Int. J. Syst. Evol. Microbiol.">
        <title>Complete genome sequence of Corynebacterium casei LMG S-19264T (=DSM 44701T), isolated from a smear-ripened cheese.</title>
        <authorList>
            <consortium name="US DOE Joint Genome Institute (JGI-PGF)"/>
            <person name="Walter F."/>
            <person name="Albersmeier A."/>
            <person name="Kalinowski J."/>
            <person name="Ruckert C."/>
        </authorList>
    </citation>
    <scope>NUCLEOTIDE SEQUENCE</scope>
    <source>
        <strain evidence="9">KCTC 23224</strain>
    </source>
</reference>
<feature type="transmembrane region" description="Helical" evidence="7">
    <location>
        <begin position="442"/>
        <end position="464"/>
    </location>
</feature>
<keyword evidence="6 7" id="KW-0472">Membrane</keyword>
<dbReference type="InterPro" id="IPR036721">
    <property type="entry name" value="RCK_C_sf"/>
</dbReference>
<evidence type="ECO:0000256" key="4">
    <source>
        <dbReference type="ARBA" id="ARBA00022737"/>
    </source>
</evidence>
<dbReference type="GO" id="GO:0005886">
    <property type="term" value="C:plasma membrane"/>
    <property type="evidence" value="ECO:0007669"/>
    <property type="project" value="TreeGrafter"/>
</dbReference>